<dbReference type="Gene3D" id="3.30.1360.120">
    <property type="entry name" value="Probable tRNA modification gtpase trme, domain 1"/>
    <property type="match status" value="1"/>
</dbReference>
<evidence type="ECO:0000256" key="3">
    <source>
        <dbReference type="ARBA" id="ARBA00023128"/>
    </source>
</evidence>
<proteinExistence type="predicted"/>
<dbReference type="InterPro" id="IPR027266">
    <property type="entry name" value="TrmE/GcvT-like"/>
</dbReference>
<name>A0A8J4B5M2_9CHLO</name>
<dbReference type="InterPro" id="IPR045179">
    <property type="entry name" value="YgfZ/GcvT"/>
</dbReference>
<dbReference type="Pfam" id="PF01571">
    <property type="entry name" value="GCV_T"/>
    <property type="match status" value="1"/>
</dbReference>
<dbReference type="EMBL" id="BNCO01000017">
    <property type="protein sequence ID" value="GIL54279.1"/>
    <property type="molecule type" value="Genomic_DNA"/>
</dbReference>
<evidence type="ECO:0000256" key="5">
    <source>
        <dbReference type="SAM" id="MobiDB-lite"/>
    </source>
</evidence>
<dbReference type="GO" id="GO:0005739">
    <property type="term" value="C:mitochondrion"/>
    <property type="evidence" value="ECO:0007669"/>
    <property type="project" value="UniProtKB-SubCell"/>
</dbReference>
<protein>
    <recommendedName>
        <fullName evidence="6">GCVT N-terminal domain-containing protein</fullName>
    </recommendedName>
</protein>
<dbReference type="SUPFAM" id="SSF103025">
    <property type="entry name" value="Folate-binding domain"/>
    <property type="match status" value="1"/>
</dbReference>
<organism evidence="7 8">
    <name type="scientific">Volvox africanus</name>
    <dbReference type="NCBI Taxonomy" id="51714"/>
    <lineage>
        <taxon>Eukaryota</taxon>
        <taxon>Viridiplantae</taxon>
        <taxon>Chlorophyta</taxon>
        <taxon>core chlorophytes</taxon>
        <taxon>Chlorophyceae</taxon>
        <taxon>CS clade</taxon>
        <taxon>Chlamydomonadales</taxon>
        <taxon>Volvocaceae</taxon>
        <taxon>Volvox</taxon>
    </lineage>
</organism>
<dbReference type="InterPro" id="IPR029043">
    <property type="entry name" value="GcvT/YgfZ_C"/>
</dbReference>
<keyword evidence="4" id="KW-0175">Coiled coil</keyword>
<evidence type="ECO:0000256" key="2">
    <source>
        <dbReference type="ARBA" id="ARBA00022946"/>
    </source>
</evidence>
<dbReference type="NCBIfam" id="TIGR03317">
    <property type="entry name" value="ygfZ_signature"/>
    <property type="match status" value="1"/>
</dbReference>
<evidence type="ECO:0000256" key="1">
    <source>
        <dbReference type="ARBA" id="ARBA00004173"/>
    </source>
</evidence>
<evidence type="ECO:0000256" key="4">
    <source>
        <dbReference type="SAM" id="Coils"/>
    </source>
</evidence>
<feature type="domain" description="GCVT N-terminal" evidence="6">
    <location>
        <begin position="169"/>
        <end position="399"/>
    </location>
</feature>
<dbReference type="SUPFAM" id="SSF101790">
    <property type="entry name" value="Aminomethyltransferase beta-barrel domain"/>
    <property type="match status" value="1"/>
</dbReference>
<dbReference type="AlphaFoldDB" id="A0A8J4B5M2"/>
<reference evidence="7" key="1">
    <citation type="journal article" date="2021" name="Proc. Natl. Acad. Sci. U.S.A.">
        <title>Three genomes in the algal genus Volvox reveal the fate of a haploid sex-determining region after a transition to homothallism.</title>
        <authorList>
            <person name="Yamamoto K."/>
            <person name="Hamaji T."/>
            <person name="Kawai-Toyooka H."/>
            <person name="Matsuzaki R."/>
            <person name="Takahashi F."/>
            <person name="Nishimura Y."/>
            <person name="Kawachi M."/>
            <person name="Noguchi H."/>
            <person name="Minakuchi Y."/>
            <person name="Umen J.G."/>
            <person name="Toyoda A."/>
            <person name="Nozaki H."/>
        </authorList>
    </citation>
    <scope>NUCLEOTIDE SEQUENCE</scope>
    <source>
        <strain evidence="7">NIES-3780</strain>
    </source>
</reference>
<dbReference type="InterPro" id="IPR017703">
    <property type="entry name" value="YgfZ/GCV_T_CS"/>
</dbReference>
<comment type="caution">
    <text evidence="7">The sequence shown here is derived from an EMBL/GenBank/DDBJ whole genome shotgun (WGS) entry which is preliminary data.</text>
</comment>
<evidence type="ECO:0000313" key="7">
    <source>
        <dbReference type="EMBL" id="GIL54279.1"/>
    </source>
</evidence>
<dbReference type="Proteomes" id="UP000747399">
    <property type="component" value="Unassembled WGS sequence"/>
</dbReference>
<feature type="region of interest" description="Disordered" evidence="5">
    <location>
        <begin position="39"/>
        <end position="113"/>
    </location>
</feature>
<feature type="coiled-coil region" evidence="4">
    <location>
        <begin position="520"/>
        <end position="569"/>
    </location>
</feature>
<keyword evidence="2" id="KW-0809">Transit peptide</keyword>
<feature type="compositionally biased region" description="Basic residues" evidence="5">
    <location>
        <begin position="39"/>
        <end position="48"/>
    </location>
</feature>
<dbReference type="InterPro" id="IPR006222">
    <property type="entry name" value="GCVT_N"/>
</dbReference>
<keyword evidence="3" id="KW-0496">Mitochondrion</keyword>
<evidence type="ECO:0000313" key="8">
    <source>
        <dbReference type="Proteomes" id="UP000747399"/>
    </source>
</evidence>
<keyword evidence="8" id="KW-1185">Reference proteome</keyword>
<dbReference type="PANTHER" id="PTHR22602:SF0">
    <property type="entry name" value="TRANSFERASE CAF17, MITOCHONDRIAL-RELATED"/>
    <property type="match status" value="1"/>
</dbReference>
<dbReference type="GO" id="GO:0016226">
    <property type="term" value="P:iron-sulfur cluster assembly"/>
    <property type="evidence" value="ECO:0007669"/>
    <property type="project" value="TreeGrafter"/>
</dbReference>
<comment type="subcellular location">
    <subcellularLocation>
        <location evidence="1">Mitochondrion</location>
    </subcellularLocation>
</comment>
<evidence type="ECO:0000259" key="6">
    <source>
        <dbReference type="Pfam" id="PF01571"/>
    </source>
</evidence>
<sequence length="570" mass="60221">MSPFLGSNKRSLAVGPRPFTMSRVPIPTSCRGGVHHGRRVLVSRRRSRSSSIVAATSGATGSPDVASSLLPNHPSGGRHADTQCLRLGSSPPLQWRSDHHHQQQQQQQRHNASSCRRLVVAAAASGPVNLGDLLLDIPEIDGDIRSLQVEMGAIFNDAGLATTYGRKRQALQALETGVVLVDQSHWGRLRVAGEGRLALMHNQSTADFNRLQPGQSTDTVFVTATGRCLDLVSALVLPSSVLLLVDSKEGKDALAARLDKVIFRGDNVTVQDVSSRTAQIALLGPEAEVVLRELAPDALSGMLGAKPGAHVLVGFRGKPVFVAALSGLGPSVPGYTLVADETVAGDLFAALAAKGAIPMGTDDWEAARILVGRPTRGSELTEAYNPLEAGLYAAVSLNKGCYIGQETLAKLHLRDGVNRQLWGLRLDGPTSPGAEITSEMSKVGLVTSTCQDANGEWVGLGYLRSRLEGTQVDLEGVRVAVAGAPATVTTIPFASRKFSAEAESPVVRAAAAGAVAEGDGDSIAGRLEEAKKKKAEAQAEKQAATEAKLKAMQERLTAWQATQQQQQQQQ</sequence>
<dbReference type="PANTHER" id="PTHR22602">
    <property type="entry name" value="TRANSFERASE CAF17, MITOCHONDRIAL-RELATED"/>
    <property type="match status" value="1"/>
</dbReference>
<accession>A0A8J4B5M2</accession>
<gene>
    <name evidence="7" type="ORF">Vafri_9846</name>
</gene>